<dbReference type="Gene3D" id="2.30.30.60">
    <property type="match status" value="1"/>
</dbReference>
<keyword evidence="4 8" id="KW-0812">Transmembrane</keyword>
<feature type="domain" description="Mechanosensitive ion channel MscS C-terminal" evidence="10">
    <location>
        <begin position="456"/>
        <end position="572"/>
    </location>
</feature>
<feature type="transmembrane region" description="Helical" evidence="8">
    <location>
        <begin position="266"/>
        <end position="285"/>
    </location>
</feature>
<feature type="domain" description="Mechanosensitive ion channel transmembrane helices 2/3" evidence="11">
    <location>
        <begin position="343"/>
        <end position="380"/>
    </location>
</feature>
<dbReference type="InterPro" id="IPR049278">
    <property type="entry name" value="MS_channel_C"/>
</dbReference>
<feature type="transmembrane region" description="Helical" evidence="8">
    <location>
        <begin position="297"/>
        <end position="316"/>
    </location>
</feature>
<dbReference type="InterPro" id="IPR045042">
    <property type="entry name" value="YnaI-like"/>
</dbReference>
<keyword evidence="5 8" id="KW-1133">Transmembrane helix</keyword>
<dbReference type="PANTHER" id="PTHR43634:SF2">
    <property type="entry name" value="LOW CONDUCTANCE MECHANOSENSITIVE CHANNEL YNAI"/>
    <property type="match status" value="1"/>
</dbReference>
<dbReference type="Gene3D" id="1.10.287.1260">
    <property type="match status" value="1"/>
</dbReference>
<dbReference type="Proteomes" id="UP001210261">
    <property type="component" value="Unassembled WGS sequence"/>
</dbReference>
<dbReference type="SUPFAM" id="SSF82861">
    <property type="entry name" value="Mechanosensitive channel protein MscS (YggB), transmembrane region"/>
    <property type="match status" value="1"/>
</dbReference>
<dbReference type="Pfam" id="PF00924">
    <property type="entry name" value="MS_channel_2nd"/>
    <property type="match status" value="1"/>
</dbReference>
<evidence type="ECO:0000259" key="10">
    <source>
        <dbReference type="Pfam" id="PF21082"/>
    </source>
</evidence>
<dbReference type="InterPro" id="IPR011014">
    <property type="entry name" value="MscS_channel_TM-2"/>
</dbReference>
<comment type="caution">
    <text evidence="12">The sequence shown here is derived from an EMBL/GenBank/DDBJ whole genome shotgun (WGS) entry which is preliminary data.</text>
</comment>
<dbReference type="InterPro" id="IPR006685">
    <property type="entry name" value="MscS_channel_2nd"/>
</dbReference>
<sequence length="586" mass="66874">MRFLFCFFITITLAFGNLQNIFEEIVDTNSNLKDKSAKELIANSQKKLILLESFLNEVIKSQIKQKDYDDVINTLKEQITINQNIGNLYLAKLKEIELNTILAHQILENSIYEIQKSNTILENKENLNTHIQSYIDKLNKLQNIKLDNESKTLQNNLNELLNIITTCKEILKFLALNEESLLSNSIIDKLSISHILGFIESKLNILEIQQSKIISKIILSAFVFIVLFLLKGVIANLIVKTIALLSKFLQSNTIQCRIKAQINRPIITIITILSIQISLAILIYPNNIESKYQLWLNFAYILSFAWFFILLFKGYIVEILGDMLEKQNNFRKEVMNLILKTMYFVIFIITLLALLKNFGFNISAIVASLGIGGIAVALAIKDTLANFFASIIVLVDNSFNQGDLIACGDIEGVVVEMGLRRTTVRTFDNALLFVPNSILANTSIRNWNRRKAGRMIRMTIGITYSAKLEQIQTCIKDIKEMLENNPKIAKATDDRDTSELKRMLVHKNIVSSDDLLGYKNTIYVGFDNFGDSSLNILVHCFSASTQWSEWMNTKEEICYEIFKIVEKNNLSFAFPSQSIYIESMPK</sequence>
<name>A0ABT4VEE2_9HELI</name>
<dbReference type="SUPFAM" id="SSF82689">
    <property type="entry name" value="Mechanosensitive channel protein MscS (YggB), C-terminal domain"/>
    <property type="match status" value="1"/>
</dbReference>
<dbReference type="EMBL" id="JAQHXR010000002">
    <property type="protein sequence ID" value="MDA3969076.1"/>
    <property type="molecule type" value="Genomic_DNA"/>
</dbReference>
<reference evidence="12 13" key="1">
    <citation type="submission" date="2023-01" db="EMBL/GenBank/DDBJ databases">
        <title>Description of Helicobacter ibis sp. nov. isolated from faecal droppings of black-faced ibis (Theristicus melanopis).</title>
        <authorList>
            <person name="Lopez-Cantillo M."/>
            <person name="Vidal-Veuthey B."/>
            <person name="Mella A."/>
            <person name="De La Haba R."/>
            <person name="Collado L."/>
        </authorList>
    </citation>
    <scope>NUCLEOTIDE SEQUENCE [LARGE SCALE GENOMIC DNA]</scope>
    <source>
        <strain evidence="12 13">A82</strain>
    </source>
</reference>
<proteinExistence type="inferred from homology"/>
<evidence type="ECO:0000259" key="9">
    <source>
        <dbReference type="Pfam" id="PF00924"/>
    </source>
</evidence>
<evidence type="ECO:0000256" key="2">
    <source>
        <dbReference type="ARBA" id="ARBA00008017"/>
    </source>
</evidence>
<feature type="transmembrane region" description="Helical" evidence="8">
    <location>
        <begin position="361"/>
        <end position="380"/>
    </location>
</feature>
<evidence type="ECO:0000313" key="13">
    <source>
        <dbReference type="Proteomes" id="UP001210261"/>
    </source>
</evidence>
<evidence type="ECO:0000313" key="12">
    <source>
        <dbReference type="EMBL" id="MDA3969076.1"/>
    </source>
</evidence>
<gene>
    <name evidence="12" type="ORF">PF021_05225</name>
</gene>
<feature type="transmembrane region" description="Helical" evidence="8">
    <location>
        <begin position="217"/>
        <end position="245"/>
    </location>
</feature>
<keyword evidence="7" id="KW-0175">Coiled coil</keyword>
<feature type="coiled-coil region" evidence="7">
    <location>
        <begin position="124"/>
        <end position="163"/>
    </location>
</feature>
<feature type="transmembrane region" description="Helical" evidence="8">
    <location>
        <begin position="337"/>
        <end position="355"/>
    </location>
</feature>
<protein>
    <submittedName>
        <fullName evidence="12">Mechanosensitive ion channel family protein</fullName>
    </submittedName>
</protein>
<evidence type="ECO:0000256" key="1">
    <source>
        <dbReference type="ARBA" id="ARBA00004651"/>
    </source>
</evidence>
<dbReference type="InterPro" id="IPR049142">
    <property type="entry name" value="MS_channel_1st"/>
</dbReference>
<keyword evidence="3" id="KW-1003">Cell membrane</keyword>
<comment type="similarity">
    <text evidence="2">Belongs to the MscS (TC 1.A.23) family.</text>
</comment>
<evidence type="ECO:0000256" key="8">
    <source>
        <dbReference type="SAM" id="Phobius"/>
    </source>
</evidence>
<evidence type="ECO:0000256" key="6">
    <source>
        <dbReference type="ARBA" id="ARBA00023136"/>
    </source>
</evidence>
<dbReference type="SUPFAM" id="SSF50182">
    <property type="entry name" value="Sm-like ribonucleoproteins"/>
    <property type="match status" value="1"/>
</dbReference>
<keyword evidence="6 8" id="KW-0472">Membrane</keyword>
<organism evidence="12 13">
    <name type="scientific">Helicobacter ibis</name>
    <dbReference type="NCBI Taxonomy" id="2962633"/>
    <lineage>
        <taxon>Bacteria</taxon>
        <taxon>Pseudomonadati</taxon>
        <taxon>Campylobacterota</taxon>
        <taxon>Epsilonproteobacteria</taxon>
        <taxon>Campylobacterales</taxon>
        <taxon>Helicobacteraceae</taxon>
        <taxon>Helicobacter</taxon>
    </lineage>
</organism>
<evidence type="ECO:0000256" key="3">
    <source>
        <dbReference type="ARBA" id="ARBA00022475"/>
    </source>
</evidence>
<dbReference type="Pfam" id="PF21088">
    <property type="entry name" value="MS_channel_1st"/>
    <property type="match status" value="1"/>
</dbReference>
<evidence type="ECO:0000259" key="11">
    <source>
        <dbReference type="Pfam" id="PF21088"/>
    </source>
</evidence>
<dbReference type="Gene3D" id="3.30.70.100">
    <property type="match status" value="1"/>
</dbReference>
<dbReference type="InterPro" id="IPR010920">
    <property type="entry name" value="LSM_dom_sf"/>
</dbReference>
<feature type="domain" description="Mechanosensitive ion channel MscS" evidence="9">
    <location>
        <begin position="382"/>
        <end position="449"/>
    </location>
</feature>
<evidence type="ECO:0000256" key="4">
    <source>
        <dbReference type="ARBA" id="ARBA00022692"/>
    </source>
</evidence>
<dbReference type="PANTHER" id="PTHR43634">
    <property type="entry name" value="OW CONDUCTANCE MECHANOSENSITIVE CHANNEL"/>
    <property type="match status" value="1"/>
</dbReference>
<accession>A0ABT4VEE2</accession>
<evidence type="ECO:0000256" key="7">
    <source>
        <dbReference type="SAM" id="Coils"/>
    </source>
</evidence>
<dbReference type="InterPro" id="IPR023408">
    <property type="entry name" value="MscS_beta-dom_sf"/>
</dbReference>
<comment type="subcellular location">
    <subcellularLocation>
        <location evidence="1">Cell membrane</location>
        <topology evidence="1">Multi-pass membrane protein</topology>
    </subcellularLocation>
</comment>
<evidence type="ECO:0000256" key="5">
    <source>
        <dbReference type="ARBA" id="ARBA00022989"/>
    </source>
</evidence>
<keyword evidence="13" id="KW-1185">Reference proteome</keyword>
<dbReference type="InterPro" id="IPR011066">
    <property type="entry name" value="MscS_channel_C_sf"/>
</dbReference>
<dbReference type="Pfam" id="PF21082">
    <property type="entry name" value="MS_channel_3rd"/>
    <property type="match status" value="1"/>
</dbReference>
<dbReference type="RefSeq" id="WP_271021375.1">
    <property type="nucleotide sequence ID" value="NZ_JAQHXR010000002.1"/>
</dbReference>